<evidence type="ECO:0000256" key="1">
    <source>
        <dbReference type="ARBA" id="ARBA00022574"/>
    </source>
</evidence>
<dbReference type="InterPro" id="IPR001680">
    <property type="entry name" value="WD40_rpt"/>
</dbReference>
<dbReference type="EMBL" id="MBFT01001001">
    <property type="protein sequence ID" value="PVU85925.1"/>
    <property type="molecule type" value="Genomic_DNA"/>
</dbReference>
<dbReference type="Gene3D" id="2.130.10.10">
    <property type="entry name" value="YVTN repeat-like/Quinoprotein amine dehydrogenase"/>
    <property type="match status" value="1"/>
</dbReference>
<dbReference type="AntiFam" id="ANF00010">
    <property type="entry name" value="tRNA translation"/>
</dbReference>
<feature type="region of interest" description="Disordered" evidence="4">
    <location>
        <begin position="216"/>
        <end position="236"/>
    </location>
</feature>
<dbReference type="InterPro" id="IPR048720">
    <property type="entry name" value="PROPPIN"/>
</dbReference>
<protein>
    <recommendedName>
        <fullName evidence="7">Anaphase-promoting complex subunit 4 WD40 domain-containing protein</fullName>
    </recommendedName>
</protein>
<proteinExistence type="inferred from homology"/>
<gene>
    <name evidence="5" type="ORF">BB559_006729</name>
</gene>
<sequence>MLVDVDSTKTKNAWLAQWIAHLTSNQEVAGSTPALAPENSEEISTNLLFADFNQDYGCFSIGTDDGFKIFNSDPFKEKMSREFDEGGIGNVTMLYRSNFLALVGGGRNPQFPPNKVMLWDDSTRQIISELEFRSDVRRVMLRKDMIIVLLRSKCIVCTLEPQPQKLHAFETCDNIKGIGSISTESESGILVFPGRQKGQIQVVELNQLSSKSYFFSSSNQDTNSNTRNSVSDSLENSEPLNQVLHPANINIIVAHTSNLSALSVSSDGTLIASASEKGTLIRVFSSPGGVLLYELRRGVDRANIYSLAFSTDATRLCVSSDKGTVHIFNLELGGENQSTSMTHDNSGAVSTRGNRQSSLSFFKGILPKYFSSEWSFAHFRVQSEVRCICGFSPNRDYVIVICANGVCEKYSIGALKGQCTREWTRRFI</sequence>
<accession>A0A2T9Y0R5</accession>
<evidence type="ECO:0000256" key="4">
    <source>
        <dbReference type="SAM" id="MobiDB-lite"/>
    </source>
</evidence>
<name>A0A2T9Y0R5_9FUNG</name>
<dbReference type="InterPro" id="IPR015943">
    <property type="entry name" value="WD40/YVTN_repeat-like_dom_sf"/>
</dbReference>
<evidence type="ECO:0000313" key="5">
    <source>
        <dbReference type="EMBL" id="PVU85925.1"/>
    </source>
</evidence>
<feature type="compositionally biased region" description="Polar residues" evidence="4">
    <location>
        <begin position="219"/>
        <end position="236"/>
    </location>
</feature>
<dbReference type="PANTHER" id="PTHR11227">
    <property type="entry name" value="WD-REPEAT PROTEIN INTERACTING WITH PHOSPHOINOSIDES WIPI -RELATED"/>
    <property type="match status" value="1"/>
</dbReference>
<dbReference type="Pfam" id="PF21032">
    <property type="entry name" value="PROPPIN"/>
    <property type="match status" value="1"/>
</dbReference>
<comment type="similarity">
    <text evidence="3">Belongs to the WD repeat PROPPIN family.</text>
</comment>
<evidence type="ECO:0000256" key="2">
    <source>
        <dbReference type="ARBA" id="ARBA00022737"/>
    </source>
</evidence>
<dbReference type="OrthoDB" id="1667587at2759"/>
<dbReference type="Proteomes" id="UP000245699">
    <property type="component" value="Unassembled WGS sequence"/>
</dbReference>
<dbReference type="SUPFAM" id="SSF50978">
    <property type="entry name" value="WD40 repeat-like"/>
    <property type="match status" value="1"/>
</dbReference>
<organism evidence="5 6">
    <name type="scientific">Furculomyces boomerangus</name>
    <dbReference type="NCBI Taxonomy" id="61424"/>
    <lineage>
        <taxon>Eukaryota</taxon>
        <taxon>Fungi</taxon>
        <taxon>Fungi incertae sedis</taxon>
        <taxon>Zoopagomycota</taxon>
        <taxon>Kickxellomycotina</taxon>
        <taxon>Harpellomycetes</taxon>
        <taxon>Harpellales</taxon>
        <taxon>Harpellaceae</taxon>
        <taxon>Furculomyces</taxon>
    </lineage>
</organism>
<dbReference type="STRING" id="61424.A0A2T9Y0R5"/>
<keyword evidence="6" id="KW-1185">Reference proteome</keyword>
<dbReference type="InterPro" id="IPR036322">
    <property type="entry name" value="WD40_repeat_dom_sf"/>
</dbReference>
<keyword evidence="2" id="KW-0677">Repeat</keyword>
<evidence type="ECO:0000256" key="3">
    <source>
        <dbReference type="ARBA" id="ARBA00025740"/>
    </source>
</evidence>
<dbReference type="GO" id="GO:0005737">
    <property type="term" value="C:cytoplasm"/>
    <property type="evidence" value="ECO:0007669"/>
    <property type="project" value="UniProtKB-ARBA"/>
</dbReference>
<evidence type="ECO:0008006" key="7">
    <source>
        <dbReference type="Google" id="ProtNLM"/>
    </source>
</evidence>
<keyword evidence="1" id="KW-0853">WD repeat</keyword>
<comment type="caution">
    <text evidence="5">The sequence shown here is derived from an EMBL/GenBank/DDBJ whole genome shotgun (WGS) entry which is preliminary data.</text>
</comment>
<reference evidence="5 6" key="1">
    <citation type="journal article" date="2018" name="MBio">
        <title>Comparative Genomics Reveals the Core Gene Toolbox for the Fungus-Insect Symbiosis.</title>
        <authorList>
            <person name="Wang Y."/>
            <person name="Stata M."/>
            <person name="Wang W."/>
            <person name="Stajich J.E."/>
            <person name="White M.M."/>
            <person name="Moncalvo J.M."/>
        </authorList>
    </citation>
    <scope>NUCLEOTIDE SEQUENCE [LARGE SCALE GENOMIC DNA]</scope>
    <source>
        <strain evidence="5 6">AUS-77-4</strain>
    </source>
</reference>
<dbReference type="SMART" id="SM00320">
    <property type="entry name" value="WD40"/>
    <property type="match status" value="2"/>
</dbReference>
<dbReference type="AlphaFoldDB" id="A0A2T9Y0R5"/>
<evidence type="ECO:0000313" key="6">
    <source>
        <dbReference type="Proteomes" id="UP000245699"/>
    </source>
</evidence>